<name>W5NNX3_LEPOC</name>
<accession>W5NNX3</accession>
<feature type="region of interest" description="Disordered" evidence="7">
    <location>
        <begin position="132"/>
        <end position="197"/>
    </location>
</feature>
<dbReference type="PANTHER" id="PTHR15258">
    <property type="entry name" value="FGF BINDING PROTEIN-RELATED"/>
    <property type="match status" value="1"/>
</dbReference>
<evidence type="ECO:0000256" key="5">
    <source>
        <dbReference type="ARBA" id="ARBA00023157"/>
    </source>
</evidence>
<evidence type="ECO:0000313" key="10">
    <source>
        <dbReference type="Proteomes" id="UP000018468"/>
    </source>
</evidence>
<keyword evidence="3" id="KW-0964">Secreted</keyword>
<keyword evidence="4 8" id="KW-0732">Signal</keyword>
<dbReference type="GO" id="GO:0007267">
    <property type="term" value="P:cell-cell signaling"/>
    <property type="evidence" value="ECO:0000318"/>
    <property type="project" value="GO_Central"/>
</dbReference>
<keyword evidence="5" id="KW-1015">Disulfide bond</keyword>
<dbReference type="PANTHER" id="PTHR15258:SF3">
    <property type="entry name" value="FIBROBLAST GROWTH FACTOR-BINDING PROTEIN 3"/>
    <property type="match status" value="1"/>
</dbReference>
<dbReference type="Proteomes" id="UP000018468">
    <property type="component" value="Linkage group LG5"/>
</dbReference>
<dbReference type="EMBL" id="AHAT01025153">
    <property type="status" value="NOT_ANNOTATED_CDS"/>
    <property type="molecule type" value="Genomic_DNA"/>
</dbReference>
<organism evidence="9 10">
    <name type="scientific">Lepisosteus oculatus</name>
    <name type="common">Spotted gar</name>
    <dbReference type="NCBI Taxonomy" id="7918"/>
    <lineage>
        <taxon>Eukaryota</taxon>
        <taxon>Metazoa</taxon>
        <taxon>Chordata</taxon>
        <taxon>Craniata</taxon>
        <taxon>Vertebrata</taxon>
        <taxon>Euteleostomi</taxon>
        <taxon>Actinopterygii</taxon>
        <taxon>Neopterygii</taxon>
        <taxon>Holostei</taxon>
        <taxon>Semionotiformes</taxon>
        <taxon>Lepisosteidae</taxon>
        <taxon>Lepisosteus</taxon>
    </lineage>
</organism>
<dbReference type="InterPro" id="IPR010510">
    <property type="entry name" value="FGF1-bd"/>
</dbReference>
<dbReference type="eggNOG" id="ENOG502S2Z7">
    <property type="taxonomic scope" value="Eukaryota"/>
</dbReference>
<evidence type="ECO:0000256" key="4">
    <source>
        <dbReference type="ARBA" id="ARBA00022729"/>
    </source>
</evidence>
<keyword evidence="6" id="KW-0340">Growth factor binding</keyword>
<reference evidence="9" key="3">
    <citation type="submission" date="2025-09" db="UniProtKB">
        <authorList>
            <consortium name="Ensembl"/>
        </authorList>
    </citation>
    <scope>IDENTIFICATION</scope>
</reference>
<protein>
    <submittedName>
        <fullName evidence="9">Fibroblast growth factor binding protein 3</fullName>
    </submittedName>
</protein>
<comment type="subcellular location">
    <subcellularLocation>
        <location evidence="1">Secreted</location>
    </subcellularLocation>
</comment>
<dbReference type="InParanoid" id="W5NNX3"/>
<evidence type="ECO:0000256" key="3">
    <source>
        <dbReference type="ARBA" id="ARBA00022525"/>
    </source>
</evidence>
<dbReference type="GO" id="GO:0019838">
    <property type="term" value="F:growth factor binding"/>
    <property type="evidence" value="ECO:0000318"/>
    <property type="project" value="GO_Central"/>
</dbReference>
<dbReference type="HOGENOM" id="CLU_1258682_0_0_1"/>
<dbReference type="STRING" id="7918.ENSLOCP00000022332"/>
<evidence type="ECO:0000256" key="6">
    <source>
        <dbReference type="ARBA" id="ARBA00023183"/>
    </source>
</evidence>
<reference evidence="9" key="2">
    <citation type="submission" date="2025-08" db="UniProtKB">
        <authorList>
            <consortium name="Ensembl"/>
        </authorList>
    </citation>
    <scope>IDENTIFICATION</scope>
</reference>
<evidence type="ECO:0000313" key="9">
    <source>
        <dbReference type="Ensembl" id="ENSLOCP00000022332.1"/>
    </source>
</evidence>
<feature type="compositionally biased region" description="Basic and acidic residues" evidence="7">
    <location>
        <begin position="132"/>
        <end position="184"/>
    </location>
</feature>
<dbReference type="AlphaFoldDB" id="W5NNX3"/>
<sequence length="220" mass="24647">LYEMRLLCVLAFVLCLYGLPGTEGKRDSRNSTQLAKKGRSKSVPSSGELITKDSHRCTWEASGEGEVTLLINCNHQDQTYWCQYLGKPTLCPVYNSKSSQYWKQVVSKLKKKKNPCEGDKILKTRLCKKSPVESHMKLSEKSSADARAEDSAKGKGGGRKKEAAPEVADRKKEKKPPVAEKEDFGEVNDENAESEMEPVENYCADGWHSLCNFFVKLFDG</sequence>
<comment type="similarity">
    <text evidence="2">Belongs to the fibroblast growth factor-binding protein family.</text>
</comment>
<proteinExistence type="inferred from homology"/>
<evidence type="ECO:0000256" key="2">
    <source>
        <dbReference type="ARBA" id="ARBA00008326"/>
    </source>
</evidence>
<feature type="chain" id="PRO_5004869628" evidence="8">
    <location>
        <begin position="25"/>
        <end position="220"/>
    </location>
</feature>
<evidence type="ECO:0000256" key="1">
    <source>
        <dbReference type="ARBA" id="ARBA00004613"/>
    </source>
</evidence>
<reference evidence="10" key="1">
    <citation type="submission" date="2011-12" db="EMBL/GenBank/DDBJ databases">
        <title>The Draft Genome of Lepisosteus oculatus.</title>
        <authorList>
            <consortium name="The Broad Institute Genome Assembly &amp; Analysis Group"/>
            <consortium name="Computational R&amp;D Group"/>
            <consortium name="and Sequencing Platform"/>
            <person name="Di Palma F."/>
            <person name="Alfoldi J."/>
            <person name="Johnson J."/>
            <person name="Berlin A."/>
            <person name="Gnerre S."/>
            <person name="Jaffe D."/>
            <person name="MacCallum I."/>
            <person name="Young S."/>
            <person name="Walker B.J."/>
            <person name="Lander E.S."/>
            <person name="Lindblad-Toh K."/>
        </authorList>
    </citation>
    <scope>NUCLEOTIDE SEQUENCE [LARGE SCALE GENOMIC DNA]</scope>
</reference>
<feature type="signal peptide" evidence="8">
    <location>
        <begin position="1"/>
        <end position="24"/>
    </location>
</feature>
<dbReference type="Pfam" id="PF06473">
    <property type="entry name" value="FGF-BP1"/>
    <property type="match status" value="1"/>
</dbReference>
<dbReference type="Bgee" id="ENSLOCG00000018231">
    <property type="expression patterns" value="Expressed in brain and 11 other cell types or tissues"/>
</dbReference>
<evidence type="ECO:0000256" key="7">
    <source>
        <dbReference type="SAM" id="MobiDB-lite"/>
    </source>
</evidence>
<dbReference type="OMA" id="QCAYRGE"/>
<dbReference type="Ensembl" id="ENSLOCT00000022373.1">
    <property type="protein sequence ID" value="ENSLOCP00000022332.1"/>
    <property type="gene ID" value="ENSLOCG00000018231.1"/>
</dbReference>
<keyword evidence="10" id="KW-1185">Reference proteome</keyword>
<dbReference type="GeneTree" id="ENSGT00940000154372"/>
<evidence type="ECO:0000256" key="8">
    <source>
        <dbReference type="SAM" id="SignalP"/>
    </source>
</evidence>
<feature type="region of interest" description="Disordered" evidence="7">
    <location>
        <begin position="24"/>
        <end position="49"/>
    </location>
</feature>
<feature type="compositionally biased region" description="Acidic residues" evidence="7">
    <location>
        <begin position="185"/>
        <end position="197"/>
    </location>
</feature>
<dbReference type="GO" id="GO:0005576">
    <property type="term" value="C:extracellular region"/>
    <property type="evidence" value="ECO:0007669"/>
    <property type="project" value="UniProtKB-SubCell"/>
</dbReference>